<dbReference type="Ensembl" id="ENSSSUT00005034398.1">
    <property type="protein sequence ID" value="ENSSSUP00005030140.1"/>
    <property type="gene ID" value="ENSSSUG00005019446.1"/>
</dbReference>
<organism evidence="1 2">
    <name type="scientific">Suricata suricatta</name>
    <name type="common">Meerkat</name>
    <dbReference type="NCBI Taxonomy" id="37032"/>
    <lineage>
        <taxon>Eukaryota</taxon>
        <taxon>Metazoa</taxon>
        <taxon>Chordata</taxon>
        <taxon>Craniata</taxon>
        <taxon>Vertebrata</taxon>
        <taxon>Euteleostomi</taxon>
        <taxon>Mammalia</taxon>
        <taxon>Eutheria</taxon>
        <taxon>Laurasiatheria</taxon>
        <taxon>Carnivora</taxon>
        <taxon>Feliformia</taxon>
        <taxon>Herpestidae</taxon>
        <taxon>Suricata</taxon>
    </lineage>
</organism>
<evidence type="ECO:0000313" key="2">
    <source>
        <dbReference type="Proteomes" id="UP000472268"/>
    </source>
</evidence>
<reference evidence="1" key="3">
    <citation type="submission" date="2025-09" db="UniProtKB">
        <authorList>
            <consortium name="Ensembl"/>
        </authorList>
    </citation>
    <scope>IDENTIFICATION</scope>
</reference>
<dbReference type="AlphaFoldDB" id="A0A673V9P2"/>
<name>A0A673V9P2_SURSU</name>
<evidence type="ECO:0000313" key="1">
    <source>
        <dbReference type="Ensembl" id="ENSSSUP00005030140.1"/>
    </source>
</evidence>
<accession>A0A673V9P2</accession>
<protein>
    <submittedName>
        <fullName evidence="1">Uncharacterized protein</fullName>
    </submittedName>
</protein>
<reference evidence="1 2" key="1">
    <citation type="submission" date="2019-05" db="EMBL/GenBank/DDBJ databases">
        <title>A Chromosome-scale Meerkat (S. suricatta) Genome Assembly.</title>
        <authorList>
            <person name="Dudchenko O."/>
            <person name="Lieberman Aiden E."/>
            <person name="Tung J."/>
            <person name="Barreiro L.B."/>
            <person name="Clutton-Brock T.H."/>
        </authorList>
    </citation>
    <scope>NUCLEOTIDE SEQUENCE [LARGE SCALE GENOMIC DNA]</scope>
</reference>
<proteinExistence type="predicted"/>
<sequence length="91" mass="9980">HSSSRRRSTEEPDTKRGAVCGVGWEVQTNTPTKKESKVSVSKNSKLLSTSAKRIQRELADIALDPPPNCRAGPKQSITVILTAKELFAWTC</sequence>
<reference evidence="1" key="2">
    <citation type="submission" date="2025-08" db="UniProtKB">
        <authorList>
            <consortium name="Ensembl"/>
        </authorList>
    </citation>
    <scope>IDENTIFICATION</scope>
</reference>
<keyword evidence="2" id="KW-1185">Reference proteome</keyword>
<dbReference type="Proteomes" id="UP000472268">
    <property type="component" value="Chromosome 14"/>
</dbReference>